<accession>A0ABX0DJZ2</accession>
<gene>
    <name evidence="1" type="ORF">G6048_00150</name>
</gene>
<evidence type="ECO:0000313" key="2">
    <source>
        <dbReference type="Proteomes" id="UP001518140"/>
    </source>
</evidence>
<sequence length="215" mass="23435">MNATGATPPYRAGLARITEATSRVGTAVRDKRSWAREKRDALSWFHDDLGLRPGASISDVLDAVRRLRGREVEPVPLSFLPPTVSGIAVLGKDDDYIGLSDRLSRRHTAHVILHEVRHLLPSRKGGGPTAAGSLTVHSHFDGVTLQSLKEQMAVLPDRVQKEILTGRAMLRAGYPNAEERTCEATARVVLPLLDLDATSKRTSSLIAGFANHRPI</sequence>
<name>A0ABX0DJZ2_9ACTN</name>
<protein>
    <submittedName>
        <fullName evidence="1">Uncharacterized protein</fullName>
    </submittedName>
</protein>
<evidence type="ECO:0000313" key="1">
    <source>
        <dbReference type="EMBL" id="NGO40628.1"/>
    </source>
</evidence>
<reference evidence="1 2" key="1">
    <citation type="submission" date="2020-02" db="EMBL/GenBank/DDBJ databases">
        <title>Whole-genome analyses of novel actinobacteria.</title>
        <authorList>
            <person name="Sahin N."/>
            <person name="Tokatli A."/>
        </authorList>
    </citation>
    <scope>NUCLEOTIDE SEQUENCE [LARGE SCALE GENOMIC DNA]</scope>
    <source>
        <strain evidence="1 2">YC419</strain>
    </source>
</reference>
<comment type="caution">
    <text evidence="1">The sequence shown here is derived from an EMBL/GenBank/DDBJ whole genome shotgun (WGS) entry which is preliminary data.</text>
</comment>
<dbReference type="Proteomes" id="UP001518140">
    <property type="component" value="Unassembled WGS sequence"/>
</dbReference>
<dbReference type="RefSeq" id="WP_165337314.1">
    <property type="nucleotide sequence ID" value="NZ_JAAKZX010000001.1"/>
</dbReference>
<keyword evidence="2" id="KW-1185">Reference proteome</keyword>
<dbReference type="EMBL" id="JAAKZX010000001">
    <property type="protein sequence ID" value="NGO40628.1"/>
    <property type="molecule type" value="Genomic_DNA"/>
</dbReference>
<organism evidence="1 2">
    <name type="scientific">Streptomyces ureilyticus</name>
    <dbReference type="NCBI Taxonomy" id="1775131"/>
    <lineage>
        <taxon>Bacteria</taxon>
        <taxon>Bacillati</taxon>
        <taxon>Actinomycetota</taxon>
        <taxon>Actinomycetes</taxon>
        <taxon>Kitasatosporales</taxon>
        <taxon>Streptomycetaceae</taxon>
        <taxon>Streptomyces</taxon>
    </lineage>
</organism>
<proteinExistence type="predicted"/>